<dbReference type="InterPro" id="IPR000210">
    <property type="entry name" value="BTB/POZ_dom"/>
</dbReference>
<protein>
    <recommendedName>
        <fullName evidence="1">BTB domain-containing protein</fullName>
    </recommendedName>
</protein>
<dbReference type="HOGENOM" id="CLU_093557_0_0_1"/>
<gene>
    <name evidence="2" type="ORF">M408DRAFT_328578</name>
</gene>
<keyword evidence="3" id="KW-1185">Reference proteome</keyword>
<dbReference type="CDD" id="cd18186">
    <property type="entry name" value="BTB_POZ_ZBTB_KLHL-like"/>
    <property type="match status" value="1"/>
</dbReference>
<sequence length="208" mass="23627">MENIEQMASEVQHHPKFYISSGDMVIQVERTIFKVHSYFLTTQSEVFRDMVMAAPRTNRHDDGTDSEPLVLSGDSVEGWELLLNAIYRESPFKPIAFTGKQSIEALRITHKYCMQPAEDDLMTKIKEGTGTAGFLDLMVASRIVDSEVLYNMALQGLIDSEPKPTLEEAKMIGMEAYHAIMNQSWTMKKCRSCKQSGNFRCGYCNSYQ</sequence>
<name>A0A0C3BC88_SERVB</name>
<evidence type="ECO:0000259" key="1">
    <source>
        <dbReference type="PROSITE" id="PS50097"/>
    </source>
</evidence>
<evidence type="ECO:0000313" key="2">
    <source>
        <dbReference type="EMBL" id="KIM29714.1"/>
    </source>
</evidence>
<dbReference type="InterPro" id="IPR011333">
    <property type="entry name" value="SKP1/BTB/POZ_sf"/>
</dbReference>
<dbReference type="EMBL" id="KN824287">
    <property type="protein sequence ID" value="KIM29714.1"/>
    <property type="molecule type" value="Genomic_DNA"/>
</dbReference>
<dbReference type="AlphaFoldDB" id="A0A0C3BC88"/>
<proteinExistence type="predicted"/>
<evidence type="ECO:0000313" key="3">
    <source>
        <dbReference type="Proteomes" id="UP000054097"/>
    </source>
</evidence>
<dbReference type="SUPFAM" id="SSF54695">
    <property type="entry name" value="POZ domain"/>
    <property type="match status" value="1"/>
</dbReference>
<dbReference type="OrthoDB" id="9997739at2759"/>
<dbReference type="Proteomes" id="UP000054097">
    <property type="component" value="Unassembled WGS sequence"/>
</dbReference>
<reference evidence="3" key="2">
    <citation type="submission" date="2015-01" db="EMBL/GenBank/DDBJ databases">
        <title>Evolutionary Origins and Diversification of the Mycorrhizal Mutualists.</title>
        <authorList>
            <consortium name="DOE Joint Genome Institute"/>
            <consortium name="Mycorrhizal Genomics Consortium"/>
            <person name="Kohler A."/>
            <person name="Kuo A."/>
            <person name="Nagy L.G."/>
            <person name="Floudas D."/>
            <person name="Copeland A."/>
            <person name="Barry K.W."/>
            <person name="Cichocki N."/>
            <person name="Veneault-Fourrey C."/>
            <person name="LaButti K."/>
            <person name="Lindquist E.A."/>
            <person name="Lipzen A."/>
            <person name="Lundell T."/>
            <person name="Morin E."/>
            <person name="Murat C."/>
            <person name="Riley R."/>
            <person name="Ohm R."/>
            <person name="Sun H."/>
            <person name="Tunlid A."/>
            <person name="Henrissat B."/>
            <person name="Grigoriev I.V."/>
            <person name="Hibbett D.S."/>
            <person name="Martin F."/>
        </authorList>
    </citation>
    <scope>NUCLEOTIDE SEQUENCE [LARGE SCALE GENOMIC DNA]</scope>
    <source>
        <strain evidence="3">MAFF 305830</strain>
    </source>
</reference>
<accession>A0A0C3BC88</accession>
<feature type="domain" description="BTB" evidence="1">
    <location>
        <begin position="22"/>
        <end position="87"/>
    </location>
</feature>
<dbReference type="PROSITE" id="PS50097">
    <property type="entry name" value="BTB"/>
    <property type="match status" value="1"/>
</dbReference>
<dbReference type="Pfam" id="PF00651">
    <property type="entry name" value="BTB"/>
    <property type="match status" value="1"/>
</dbReference>
<dbReference type="Gene3D" id="3.30.710.10">
    <property type="entry name" value="Potassium Channel Kv1.1, Chain A"/>
    <property type="match status" value="1"/>
</dbReference>
<organism evidence="2 3">
    <name type="scientific">Serendipita vermifera MAFF 305830</name>
    <dbReference type="NCBI Taxonomy" id="933852"/>
    <lineage>
        <taxon>Eukaryota</taxon>
        <taxon>Fungi</taxon>
        <taxon>Dikarya</taxon>
        <taxon>Basidiomycota</taxon>
        <taxon>Agaricomycotina</taxon>
        <taxon>Agaricomycetes</taxon>
        <taxon>Sebacinales</taxon>
        <taxon>Serendipitaceae</taxon>
        <taxon>Serendipita</taxon>
    </lineage>
</organism>
<reference evidence="2 3" key="1">
    <citation type="submission" date="2014-04" db="EMBL/GenBank/DDBJ databases">
        <authorList>
            <consortium name="DOE Joint Genome Institute"/>
            <person name="Kuo A."/>
            <person name="Zuccaro A."/>
            <person name="Kohler A."/>
            <person name="Nagy L.G."/>
            <person name="Floudas D."/>
            <person name="Copeland A."/>
            <person name="Barry K.W."/>
            <person name="Cichocki N."/>
            <person name="Veneault-Fourrey C."/>
            <person name="LaButti K."/>
            <person name="Lindquist E.A."/>
            <person name="Lipzen A."/>
            <person name="Lundell T."/>
            <person name="Morin E."/>
            <person name="Murat C."/>
            <person name="Sun H."/>
            <person name="Tunlid A."/>
            <person name="Henrissat B."/>
            <person name="Grigoriev I.V."/>
            <person name="Hibbett D.S."/>
            <person name="Martin F."/>
            <person name="Nordberg H.P."/>
            <person name="Cantor M.N."/>
            <person name="Hua S.X."/>
        </authorList>
    </citation>
    <scope>NUCLEOTIDE SEQUENCE [LARGE SCALE GENOMIC DNA]</scope>
    <source>
        <strain evidence="2 3">MAFF 305830</strain>
    </source>
</reference>